<evidence type="ECO:0000256" key="4">
    <source>
        <dbReference type="ARBA" id="ARBA00023163"/>
    </source>
</evidence>
<dbReference type="InterPro" id="IPR020956">
    <property type="entry name" value="TF_Aft1_OSM"/>
</dbReference>
<keyword evidence="9" id="KW-1185">Reference proteome</keyword>
<dbReference type="InterPro" id="IPR046347">
    <property type="entry name" value="bZIP_sf"/>
</dbReference>
<dbReference type="EMBL" id="JAUBYV010000008">
    <property type="protein sequence ID" value="KAK2625012.1"/>
    <property type="molecule type" value="Genomic_DNA"/>
</dbReference>
<dbReference type="SUPFAM" id="SSF57959">
    <property type="entry name" value="Leucine zipper domain"/>
    <property type="match status" value="1"/>
</dbReference>
<dbReference type="AlphaFoldDB" id="A0AAD9SXU8"/>
<dbReference type="InterPro" id="IPR004827">
    <property type="entry name" value="bZIP"/>
</dbReference>
<gene>
    <name evidence="8" type="ORF">QTJ16_005381</name>
</gene>
<dbReference type="PROSITE" id="PS50217">
    <property type="entry name" value="BZIP"/>
    <property type="match status" value="1"/>
</dbReference>
<dbReference type="Pfam" id="PF11785">
    <property type="entry name" value="Aft1_OSA"/>
    <property type="match status" value="1"/>
</dbReference>
<evidence type="ECO:0000256" key="3">
    <source>
        <dbReference type="ARBA" id="ARBA00023125"/>
    </source>
</evidence>
<dbReference type="Proteomes" id="UP001285354">
    <property type="component" value="Unassembled WGS sequence"/>
</dbReference>
<comment type="caution">
    <text evidence="8">The sequence shown here is derived from an EMBL/GenBank/DDBJ whole genome shotgun (WGS) entry which is preliminary data.</text>
</comment>
<dbReference type="FunFam" id="1.20.5.170:FF:000053">
    <property type="entry name" value="BZIP transcription factor AtfA"/>
    <property type="match status" value="1"/>
</dbReference>
<keyword evidence="4" id="KW-0804">Transcription</keyword>
<comment type="subcellular location">
    <subcellularLocation>
        <location evidence="1">Nucleus</location>
    </subcellularLocation>
</comment>
<name>A0AAD9SXU8_9HELO</name>
<feature type="region of interest" description="Disordered" evidence="6">
    <location>
        <begin position="148"/>
        <end position="194"/>
    </location>
</feature>
<feature type="domain" description="BZIP" evidence="7">
    <location>
        <begin position="392"/>
        <end position="455"/>
    </location>
</feature>
<feature type="region of interest" description="Disordered" evidence="6">
    <location>
        <begin position="494"/>
        <end position="514"/>
    </location>
</feature>
<feature type="compositionally biased region" description="Polar residues" evidence="6">
    <location>
        <begin position="359"/>
        <end position="368"/>
    </location>
</feature>
<feature type="region of interest" description="Disordered" evidence="6">
    <location>
        <begin position="282"/>
        <end position="373"/>
    </location>
</feature>
<evidence type="ECO:0000256" key="5">
    <source>
        <dbReference type="ARBA" id="ARBA00023242"/>
    </source>
</evidence>
<dbReference type="InterPro" id="IPR021755">
    <property type="entry name" value="TF_Aft1_HRA"/>
</dbReference>
<dbReference type="CDD" id="cd14687">
    <property type="entry name" value="bZIP_ATF2"/>
    <property type="match status" value="1"/>
</dbReference>
<evidence type="ECO:0000313" key="8">
    <source>
        <dbReference type="EMBL" id="KAK2625012.1"/>
    </source>
</evidence>
<proteinExistence type="predicted"/>
<keyword evidence="5" id="KW-0539">Nucleus</keyword>
<evidence type="ECO:0000256" key="1">
    <source>
        <dbReference type="ARBA" id="ARBA00004123"/>
    </source>
</evidence>
<reference evidence="8" key="1">
    <citation type="submission" date="2023-06" db="EMBL/GenBank/DDBJ databases">
        <title>Draft genome of Marssonina rosae.</title>
        <authorList>
            <person name="Cheng Q."/>
        </authorList>
    </citation>
    <scope>NUCLEOTIDE SEQUENCE</scope>
    <source>
        <strain evidence="8">R4</strain>
    </source>
</reference>
<feature type="compositionally biased region" description="Low complexity" evidence="6">
    <location>
        <begin position="494"/>
        <end position="507"/>
    </location>
</feature>
<keyword evidence="3" id="KW-0238">DNA-binding</keyword>
<dbReference type="Pfam" id="PF00170">
    <property type="entry name" value="bZIP_1"/>
    <property type="match status" value="1"/>
</dbReference>
<dbReference type="GO" id="GO:0003700">
    <property type="term" value="F:DNA-binding transcription factor activity"/>
    <property type="evidence" value="ECO:0007669"/>
    <property type="project" value="InterPro"/>
</dbReference>
<dbReference type="GO" id="GO:0003677">
    <property type="term" value="F:DNA binding"/>
    <property type="evidence" value="ECO:0007669"/>
    <property type="project" value="UniProtKB-KW"/>
</dbReference>
<evidence type="ECO:0000256" key="2">
    <source>
        <dbReference type="ARBA" id="ARBA00023015"/>
    </source>
</evidence>
<dbReference type="SMART" id="SM00338">
    <property type="entry name" value="BRLZ"/>
    <property type="match status" value="1"/>
</dbReference>
<feature type="compositionally biased region" description="Polar residues" evidence="6">
    <location>
        <begin position="287"/>
        <end position="306"/>
    </location>
</feature>
<dbReference type="Pfam" id="PF11787">
    <property type="entry name" value="Aft1_HRR"/>
    <property type="match status" value="1"/>
</dbReference>
<feature type="region of interest" description="Disordered" evidence="6">
    <location>
        <begin position="207"/>
        <end position="231"/>
    </location>
</feature>
<accession>A0AAD9SXU8</accession>
<feature type="region of interest" description="Disordered" evidence="6">
    <location>
        <begin position="1"/>
        <end position="60"/>
    </location>
</feature>
<feature type="compositionally biased region" description="Basic and acidic residues" evidence="6">
    <location>
        <begin position="1"/>
        <end position="13"/>
    </location>
</feature>
<organism evidence="8 9">
    <name type="scientific">Diplocarpon rosae</name>
    <dbReference type="NCBI Taxonomy" id="946125"/>
    <lineage>
        <taxon>Eukaryota</taxon>
        <taxon>Fungi</taxon>
        <taxon>Dikarya</taxon>
        <taxon>Ascomycota</taxon>
        <taxon>Pezizomycotina</taxon>
        <taxon>Leotiomycetes</taxon>
        <taxon>Helotiales</taxon>
        <taxon>Drepanopezizaceae</taxon>
        <taxon>Diplocarpon</taxon>
    </lineage>
</organism>
<evidence type="ECO:0000256" key="6">
    <source>
        <dbReference type="SAM" id="MobiDB-lite"/>
    </source>
</evidence>
<dbReference type="Pfam" id="PF11786">
    <property type="entry name" value="Aft1_HRA"/>
    <property type="match status" value="1"/>
</dbReference>
<dbReference type="GO" id="GO:0005634">
    <property type="term" value="C:nucleus"/>
    <property type="evidence" value="ECO:0007669"/>
    <property type="project" value="UniProtKB-SubCell"/>
</dbReference>
<sequence>MSPLLGKKEHAKEASTISPVQPTAGIPSIIESDTTSEVKNEASNAEPLAPPPRPAVAASTPDYFSQNHALNIEANPFDFSFAGGQSTIGSGLTTPGGTKLLPPVASLTSGGFWGVNGGLRTGRLSPAMLPGPTKEDDYFGDSHMRGGFPTPNESGMRSGLTPGGSGSMFADPSPSTTSYLDRLIGSGQGTTTPGAAEFARSAIAAAAERRTRPNGVNRPNITSQPVDPMMTMDVKPPQLSGNFDETNDAANGLFMLAQQSNGPQQPSPYTVAPQAVVQIQQLGQQQEPSPHTANQNGGSISTQSGREMSGGVSEEEQSNRPITRTKGKRPASETHANGNGRRKGNDQSARAPASKKSKPNNGNSTDMDQPSEEELDMNKDEYHANGKKMTDDEKRKNFLERNRIAALKCRQRKKQWLANLQQKVEMYALENDNLNHCIQGLKEELLNLKTLLTAHKDCPVSHSQGLSNGGIQQLVEGGFANSHMHPYGLGSLNNPQQQQQQMMANQAYHQRRES</sequence>
<feature type="compositionally biased region" description="Polar residues" evidence="6">
    <location>
        <begin position="31"/>
        <end position="43"/>
    </location>
</feature>
<dbReference type="PANTHER" id="PTHR19304">
    <property type="entry name" value="CYCLIC-AMP RESPONSE ELEMENT BINDING PROTEIN"/>
    <property type="match status" value="1"/>
</dbReference>
<keyword evidence="2" id="KW-0805">Transcription regulation</keyword>
<dbReference type="InterPro" id="IPR021756">
    <property type="entry name" value="TF_Aft1_HRR"/>
</dbReference>
<dbReference type="InterPro" id="IPR051027">
    <property type="entry name" value="bZIP_transcription_factors"/>
</dbReference>
<protein>
    <recommendedName>
        <fullName evidence="7">BZIP domain-containing protein</fullName>
    </recommendedName>
</protein>
<evidence type="ECO:0000259" key="7">
    <source>
        <dbReference type="PROSITE" id="PS50217"/>
    </source>
</evidence>
<dbReference type="Gene3D" id="1.20.5.170">
    <property type="match status" value="1"/>
</dbReference>
<evidence type="ECO:0000313" key="9">
    <source>
        <dbReference type="Proteomes" id="UP001285354"/>
    </source>
</evidence>